<dbReference type="Gene3D" id="3.90.320.10">
    <property type="match status" value="1"/>
</dbReference>
<evidence type="ECO:0000313" key="2">
    <source>
        <dbReference type="Proteomes" id="UP001500604"/>
    </source>
</evidence>
<gene>
    <name evidence="1" type="ORF">GCM10023116_06680</name>
</gene>
<proteinExistence type="predicted"/>
<protein>
    <submittedName>
        <fullName evidence="1">Uncharacterized protein</fullName>
    </submittedName>
</protein>
<dbReference type="InterPro" id="IPR011604">
    <property type="entry name" value="PDDEXK-like_dom_sf"/>
</dbReference>
<dbReference type="EMBL" id="BAABFL010000069">
    <property type="protein sequence ID" value="GAA4648399.1"/>
    <property type="molecule type" value="Genomic_DNA"/>
</dbReference>
<accession>A0ABP8UXC8</accession>
<organism evidence="1 2">
    <name type="scientific">Kistimonas scapharcae</name>
    <dbReference type="NCBI Taxonomy" id="1036133"/>
    <lineage>
        <taxon>Bacteria</taxon>
        <taxon>Pseudomonadati</taxon>
        <taxon>Pseudomonadota</taxon>
        <taxon>Gammaproteobacteria</taxon>
        <taxon>Oceanospirillales</taxon>
        <taxon>Endozoicomonadaceae</taxon>
        <taxon>Kistimonas</taxon>
    </lineage>
</organism>
<keyword evidence="2" id="KW-1185">Reference proteome</keyword>
<dbReference type="RefSeq" id="WP_345194026.1">
    <property type="nucleotide sequence ID" value="NZ_BAABFL010000069.1"/>
</dbReference>
<comment type="caution">
    <text evidence="1">The sequence shown here is derived from an EMBL/GenBank/DDBJ whole genome shotgun (WGS) entry which is preliminary data.</text>
</comment>
<name>A0ABP8UXC8_9GAMM</name>
<sequence>MKATGFAWLAIEKEPPYAIGLYMASPELLMQGHDLYRQYLVNYHGCRETGIWPAYATDFLTIDLPEWAKPADLDD</sequence>
<dbReference type="Proteomes" id="UP001500604">
    <property type="component" value="Unassembled WGS sequence"/>
</dbReference>
<evidence type="ECO:0000313" key="1">
    <source>
        <dbReference type="EMBL" id="GAA4648399.1"/>
    </source>
</evidence>
<reference evidence="2" key="1">
    <citation type="journal article" date="2019" name="Int. J. Syst. Evol. Microbiol.">
        <title>The Global Catalogue of Microorganisms (GCM) 10K type strain sequencing project: providing services to taxonomists for standard genome sequencing and annotation.</title>
        <authorList>
            <consortium name="The Broad Institute Genomics Platform"/>
            <consortium name="The Broad Institute Genome Sequencing Center for Infectious Disease"/>
            <person name="Wu L."/>
            <person name="Ma J."/>
        </authorList>
    </citation>
    <scope>NUCLEOTIDE SEQUENCE [LARGE SCALE GENOMIC DNA]</scope>
    <source>
        <strain evidence="2">JCM 17805</strain>
    </source>
</reference>